<name>A0A6H1UE93_9GAMM</name>
<accession>A0A6H1UE93</accession>
<sequence>MEPTTTNIQDNGQAQAQELLNAAMPLAHKLLTETGEFMPFAAAMTPAGDFVSVDVPEDQEEENPSEAMVADLQLVLRQAAGEGEYIATAVVYDTGILLGEDAQEPQDAVAVNLDHKSGFAMVVFVPYTIVDGKVQFAEMMAQEAESIIFAS</sequence>
<gene>
    <name evidence="1" type="ORF">HER31_03925</name>
</gene>
<evidence type="ECO:0000313" key="2">
    <source>
        <dbReference type="Proteomes" id="UP000501602"/>
    </source>
</evidence>
<keyword evidence="2" id="KW-1185">Reference proteome</keyword>
<dbReference type="Proteomes" id="UP000501602">
    <property type="component" value="Chromosome"/>
</dbReference>
<proteinExistence type="predicted"/>
<dbReference type="KEGG" id="fes:HER31_03925"/>
<reference evidence="1 2" key="1">
    <citation type="submission" date="2020-04" db="EMBL/GenBank/DDBJ databases">
        <title>Ferrimonas sp. S7 isolated from sea water.</title>
        <authorList>
            <person name="Bae S.S."/>
            <person name="Baek K."/>
        </authorList>
    </citation>
    <scope>NUCLEOTIDE SEQUENCE [LARGE SCALE GENOMIC DNA]</scope>
    <source>
        <strain evidence="1 2">S7</strain>
    </source>
</reference>
<protein>
    <submittedName>
        <fullName evidence="1">Uncharacterized protein</fullName>
    </submittedName>
</protein>
<dbReference type="EMBL" id="CP051180">
    <property type="protein sequence ID" value="QIZ76112.1"/>
    <property type="molecule type" value="Genomic_DNA"/>
</dbReference>
<evidence type="ECO:0000313" key="1">
    <source>
        <dbReference type="EMBL" id="QIZ76112.1"/>
    </source>
</evidence>
<dbReference type="AlphaFoldDB" id="A0A6H1UE93"/>
<dbReference type="RefSeq" id="WP_168659372.1">
    <property type="nucleotide sequence ID" value="NZ_CP051180.1"/>
</dbReference>
<organism evidence="1 2">
    <name type="scientific">Ferrimonas lipolytica</name>
    <dbReference type="NCBI Taxonomy" id="2724191"/>
    <lineage>
        <taxon>Bacteria</taxon>
        <taxon>Pseudomonadati</taxon>
        <taxon>Pseudomonadota</taxon>
        <taxon>Gammaproteobacteria</taxon>
        <taxon>Alteromonadales</taxon>
        <taxon>Ferrimonadaceae</taxon>
        <taxon>Ferrimonas</taxon>
    </lineage>
</organism>